<dbReference type="RefSeq" id="XP_056060480.1">
    <property type="nucleotide sequence ID" value="XM_056192241.1"/>
</dbReference>
<gene>
    <name evidence="2" type="ORF">LMH87_007193</name>
</gene>
<dbReference type="KEGG" id="amus:LMH87_007193"/>
<protein>
    <submittedName>
        <fullName evidence="2">Uncharacterized protein</fullName>
    </submittedName>
</protein>
<evidence type="ECO:0000256" key="1">
    <source>
        <dbReference type="SAM" id="SignalP"/>
    </source>
</evidence>
<proteinExistence type="predicted"/>
<dbReference type="EMBL" id="JAJHUN010000001">
    <property type="protein sequence ID" value="KAJ4165565.1"/>
    <property type="molecule type" value="Genomic_DNA"/>
</dbReference>
<comment type="caution">
    <text evidence="2">The sequence shown here is derived from an EMBL/GenBank/DDBJ whole genome shotgun (WGS) entry which is preliminary data.</text>
</comment>
<dbReference type="GeneID" id="80894352"/>
<dbReference type="AlphaFoldDB" id="A0A9W8UTJ1"/>
<keyword evidence="3" id="KW-1185">Reference proteome</keyword>
<evidence type="ECO:0000313" key="2">
    <source>
        <dbReference type="EMBL" id="KAJ4165565.1"/>
    </source>
</evidence>
<accession>A0A9W8UTJ1</accession>
<feature type="chain" id="PRO_5040810910" evidence="1">
    <location>
        <begin position="26"/>
        <end position="221"/>
    </location>
</feature>
<feature type="signal peptide" evidence="1">
    <location>
        <begin position="1"/>
        <end position="25"/>
    </location>
</feature>
<evidence type="ECO:0000313" key="3">
    <source>
        <dbReference type="Proteomes" id="UP001144673"/>
    </source>
</evidence>
<organism evidence="2 3">
    <name type="scientific">Akanthomyces muscarius</name>
    <name type="common">Entomopathogenic fungus</name>
    <name type="synonym">Lecanicillium muscarium</name>
    <dbReference type="NCBI Taxonomy" id="2231603"/>
    <lineage>
        <taxon>Eukaryota</taxon>
        <taxon>Fungi</taxon>
        <taxon>Dikarya</taxon>
        <taxon>Ascomycota</taxon>
        <taxon>Pezizomycotina</taxon>
        <taxon>Sordariomycetes</taxon>
        <taxon>Hypocreomycetidae</taxon>
        <taxon>Hypocreales</taxon>
        <taxon>Cordycipitaceae</taxon>
        <taxon>Akanthomyces</taxon>
    </lineage>
</organism>
<name>A0A9W8UTJ1_AKAMU</name>
<keyword evidence="1" id="KW-0732">Signal</keyword>
<dbReference type="Proteomes" id="UP001144673">
    <property type="component" value="Chromosome 1"/>
</dbReference>
<reference evidence="2" key="1">
    <citation type="journal article" date="2023" name="Access Microbiol">
        <title>De-novo genome assembly for Akanthomyces muscarius, a biocontrol agent of insect agricultural pests.</title>
        <authorList>
            <person name="Erdos Z."/>
            <person name="Studholme D.J."/>
            <person name="Raymond B."/>
            <person name="Sharma M."/>
        </authorList>
    </citation>
    <scope>NUCLEOTIDE SEQUENCE</scope>
    <source>
        <strain evidence="2">Ve6</strain>
    </source>
</reference>
<sequence>MTPCLHHSRALRGLWLATAAASTSTRHLLLGSLWQSRFWPGAHLSLFLQRLKVQHPPSWTHYHNLFWILAKPKLFGTWLGPPGINYTSSTTHLPSLFSSKAPSPYPLFNFSSYIFHASPQELGCRPPRIPIATLPDHKLLLQRSSPALLAYNRKNFESARHPLLSLANLATTPQYHSNFPSFPQEISWDLFSQQAFPSFQLSTACGPALSALLGEPHRLSL</sequence>